<keyword evidence="4 6" id="KW-0067">ATP-binding</keyword>
<dbReference type="AlphaFoldDB" id="A0A7K3NKM4"/>
<dbReference type="InterPro" id="IPR013563">
    <property type="entry name" value="Oligopep_ABC_C"/>
</dbReference>
<dbReference type="PROSITE" id="PS00211">
    <property type="entry name" value="ABC_TRANSPORTER_1"/>
    <property type="match status" value="1"/>
</dbReference>
<evidence type="ECO:0000313" key="6">
    <source>
        <dbReference type="EMBL" id="NDY55769.1"/>
    </source>
</evidence>
<dbReference type="Pfam" id="PF00005">
    <property type="entry name" value="ABC_tran"/>
    <property type="match status" value="1"/>
</dbReference>
<dbReference type="SMART" id="SM00382">
    <property type="entry name" value="AAA"/>
    <property type="match status" value="1"/>
</dbReference>
<dbReference type="GO" id="GO:0016887">
    <property type="term" value="F:ATP hydrolysis activity"/>
    <property type="evidence" value="ECO:0007669"/>
    <property type="project" value="InterPro"/>
</dbReference>
<organism evidence="6 7">
    <name type="scientific">Desulfolutivibrio sulfodismutans</name>
    <dbReference type="NCBI Taxonomy" id="63561"/>
    <lineage>
        <taxon>Bacteria</taxon>
        <taxon>Pseudomonadati</taxon>
        <taxon>Thermodesulfobacteriota</taxon>
        <taxon>Desulfovibrionia</taxon>
        <taxon>Desulfovibrionales</taxon>
        <taxon>Desulfovibrionaceae</taxon>
        <taxon>Desulfolutivibrio</taxon>
    </lineage>
</organism>
<evidence type="ECO:0000256" key="2">
    <source>
        <dbReference type="ARBA" id="ARBA00022448"/>
    </source>
</evidence>
<keyword evidence="7" id="KW-1185">Reference proteome</keyword>
<comment type="similarity">
    <text evidence="1">Belongs to the ABC transporter superfamily.</text>
</comment>
<dbReference type="GO" id="GO:0005524">
    <property type="term" value="F:ATP binding"/>
    <property type="evidence" value="ECO:0007669"/>
    <property type="project" value="UniProtKB-KW"/>
</dbReference>
<evidence type="ECO:0000256" key="1">
    <source>
        <dbReference type="ARBA" id="ARBA00005417"/>
    </source>
</evidence>
<protein>
    <submittedName>
        <fullName evidence="6">ABC transporter ATP-binding protein</fullName>
    </submittedName>
</protein>
<evidence type="ECO:0000259" key="5">
    <source>
        <dbReference type="PROSITE" id="PS50893"/>
    </source>
</evidence>
<sequence>MSALLEVQGLSRRYVVRGGVLGTSRRTVTAVDGVDLSVGRGETVGLVGESGCGKSTLARCVAGLERPSAGRVLHGGLEMDDPKVRDNLPRLIQMVFQDPFSSLNPRRSVGFSVAEGLWAMGMGDRAARRERVMELLDQVGLLPEHADRYPHQFSGGQRQRVAIARALATNPSLVVCDEPVSALDVSVQAQVINLLCDLKARLGLAYLFISHDLAVVGHISDRTAVMYLGRIMELAATDTLMDNPAHPYTRALLAAAPIPDPARRQAARSPLAGDAPSLFSPPPGCVFHPRCPEAMPECAVSSPKLLETSPGHFVRCLKETP</sequence>
<dbReference type="Proteomes" id="UP000469724">
    <property type="component" value="Unassembled WGS sequence"/>
</dbReference>
<dbReference type="Gene3D" id="3.40.50.300">
    <property type="entry name" value="P-loop containing nucleotide triphosphate hydrolases"/>
    <property type="match status" value="1"/>
</dbReference>
<reference evidence="6 7" key="1">
    <citation type="submission" date="2020-02" db="EMBL/GenBank/DDBJ databases">
        <title>Comparative genomics of sulfur disproportionating microorganisms.</title>
        <authorList>
            <person name="Ward L.M."/>
            <person name="Bertran E."/>
            <person name="Johnston D.T."/>
        </authorList>
    </citation>
    <scope>NUCLEOTIDE SEQUENCE [LARGE SCALE GENOMIC DNA]</scope>
    <source>
        <strain evidence="6 7">DSM 3696</strain>
    </source>
</reference>
<dbReference type="InterPro" id="IPR027417">
    <property type="entry name" value="P-loop_NTPase"/>
</dbReference>
<evidence type="ECO:0000256" key="4">
    <source>
        <dbReference type="ARBA" id="ARBA00022840"/>
    </source>
</evidence>
<dbReference type="InterPro" id="IPR017871">
    <property type="entry name" value="ABC_transporter-like_CS"/>
</dbReference>
<dbReference type="EMBL" id="JAAGRQ010000009">
    <property type="protein sequence ID" value="NDY55769.1"/>
    <property type="molecule type" value="Genomic_DNA"/>
</dbReference>
<dbReference type="PANTHER" id="PTHR43776">
    <property type="entry name" value="TRANSPORT ATP-BINDING PROTEIN"/>
    <property type="match status" value="1"/>
</dbReference>
<dbReference type="GO" id="GO:0055085">
    <property type="term" value="P:transmembrane transport"/>
    <property type="evidence" value="ECO:0007669"/>
    <property type="project" value="UniProtKB-ARBA"/>
</dbReference>
<dbReference type="GO" id="GO:0015833">
    <property type="term" value="P:peptide transport"/>
    <property type="evidence" value="ECO:0007669"/>
    <property type="project" value="InterPro"/>
</dbReference>
<dbReference type="PROSITE" id="PS50893">
    <property type="entry name" value="ABC_TRANSPORTER_2"/>
    <property type="match status" value="1"/>
</dbReference>
<keyword evidence="2" id="KW-0813">Transport</keyword>
<gene>
    <name evidence="6" type="ORF">G3N56_03305</name>
</gene>
<dbReference type="PANTHER" id="PTHR43776:SF7">
    <property type="entry name" value="D,D-DIPEPTIDE TRANSPORT ATP-BINDING PROTEIN DDPF-RELATED"/>
    <property type="match status" value="1"/>
</dbReference>
<name>A0A7K3NKM4_9BACT</name>
<dbReference type="InterPro" id="IPR003439">
    <property type="entry name" value="ABC_transporter-like_ATP-bd"/>
</dbReference>
<dbReference type="SUPFAM" id="SSF52540">
    <property type="entry name" value="P-loop containing nucleoside triphosphate hydrolases"/>
    <property type="match status" value="1"/>
</dbReference>
<evidence type="ECO:0000313" key="7">
    <source>
        <dbReference type="Proteomes" id="UP000469724"/>
    </source>
</evidence>
<dbReference type="CDD" id="cd03257">
    <property type="entry name" value="ABC_NikE_OppD_transporters"/>
    <property type="match status" value="1"/>
</dbReference>
<accession>A0A7K3NKM4</accession>
<dbReference type="Pfam" id="PF08352">
    <property type="entry name" value="oligo_HPY"/>
    <property type="match status" value="1"/>
</dbReference>
<proteinExistence type="inferred from homology"/>
<feature type="domain" description="ABC transporter" evidence="5">
    <location>
        <begin position="5"/>
        <end position="253"/>
    </location>
</feature>
<dbReference type="RefSeq" id="WP_163300824.1">
    <property type="nucleotide sequence ID" value="NZ_JAAGRQ010000009.1"/>
</dbReference>
<comment type="caution">
    <text evidence="6">The sequence shown here is derived from an EMBL/GenBank/DDBJ whole genome shotgun (WGS) entry which is preliminary data.</text>
</comment>
<keyword evidence="3" id="KW-0547">Nucleotide-binding</keyword>
<dbReference type="InterPro" id="IPR050319">
    <property type="entry name" value="ABC_transp_ATP-bind"/>
</dbReference>
<dbReference type="FunFam" id="3.40.50.300:FF:000016">
    <property type="entry name" value="Oligopeptide ABC transporter ATP-binding component"/>
    <property type="match status" value="1"/>
</dbReference>
<dbReference type="NCBIfam" id="TIGR01727">
    <property type="entry name" value="oligo_HPY"/>
    <property type="match status" value="1"/>
</dbReference>
<evidence type="ECO:0000256" key="3">
    <source>
        <dbReference type="ARBA" id="ARBA00022741"/>
    </source>
</evidence>
<dbReference type="InterPro" id="IPR003593">
    <property type="entry name" value="AAA+_ATPase"/>
</dbReference>